<reference evidence="3 4" key="1">
    <citation type="submission" date="2024-04" db="EMBL/GenBank/DDBJ databases">
        <title>Phyllosticta paracitricarpa is synonymous to the EU quarantine fungus P. citricarpa based on phylogenomic analyses.</title>
        <authorList>
            <consortium name="Lawrence Berkeley National Laboratory"/>
            <person name="Van ingen-buijs V.A."/>
            <person name="Van westerhoven A.C."/>
            <person name="Haridas S."/>
            <person name="Skiadas P."/>
            <person name="Martin F."/>
            <person name="Groenewald J.Z."/>
            <person name="Crous P.W."/>
            <person name="Seidl M.F."/>
        </authorList>
    </citation>
    <scope>NUCLEOTIDE SEQUENCE [LARGE SCALE GENOMIC DNA]</scope>
    <source>
        <strain evidence="3 4">CPC 17464</strain>
    </source>
</reference>
<sequence length="243" mass="26681">MVPQQLEVSPTEAQHDFTEPAYAMLEVSPTEALHDFTDPKAAKHATTRVRLLGDFTPVAPAVAKSTAREPVYPCHTSTASVDMVPPTQKTQLTAAAVRHTLAKTVWTSPSSTISKQPSLQTARSLGLHSFPQTNKSIIKQSYTATGARPRPPHAQPSPGAPHPARIHVQRAVGYDFLYLRIDFRNGYNVGYAFVNFATAMDVHTFCERLFPRRPECVQDLDSEGVVKGTWLKKLLGAPIQSIL</sequence>
<evidence type="ECO:0000313" key="3">
    <source>
        <dbReference type="EMBL" id="KAK7532004.1"/>
    </source>
</evidence>
<evidence type="ECO:0000313" key="4">
    <source>
        <dbReference type="Proteomes" id="UP001360953"/>
    </source>
</evidence>
<dbReference type="RefSeq" id="XP_066651674.1">
    <property type="nucleotide sequence ID" value="XM_066803806.1"/>
</dbReference>
<feature type="domain" description="Mei2-like C-terminal RNA recognition motif" evidence="2">
    <location>
        <begin position="165"/>
        <end position="208"/>
    </location>
</feature>
<keyword evidence="4" id="KW-1185">Reference proteome</keyword>
<feature type="compositionally biased region" description="Pro residues" evidence="1">
    <location>
        <begin position="152"/>
        <end position="161"/>
    </location>
</feature>
<gene>
    <name evidence="3" type="ORF">J3D65DRAFT_685206</name>
</gene>
<evidence type="ECO:0000259" key="2">
    <source>
        <dbReference type="Pfam" id="PF04059"/>
    </source>
</evidence>
<evidence type="ECO:0000256" key="1">
    <source>
        <dbReference type="SAM" id="MobiDB-lite"/>
    </source>
</evidence>
<dbReference type="GeneID" id="92036712"/>
<dbReference type="Pfam" id="PF04059">
    <property type="entry name" value="RRM_2"/>
    <property type="match status" value="1"/>
</dbReference>
<dbReference type="Proteomes" id="UP001360953">
    <property type="component" value="Unassembled WGS sequence"/>
</dbReference>
<name>A0ABR1L9U4_9PEZI</name>
<comment type="caution">
    <text evidence="3">The sequence shown here is derived from an EMBL/GenBank/DDBJ whole genome shotgun (WGS) entry which is preliminary data.</text>
</comment>
<organism evidence="3 4">
    <name type="scientific">Phyllosticta citribraziliensis</name>
    <dbReference type="NCBI Taxonomy" id="989973"/>
    <lineage>
        <taxon>Eukaryota</taxon>
        <taxon>Fungi</taxon>
        <taxon>Dikarya</taxon>
        <taxon>Ascomycota</taxon>
        <taxon>Pezizomycotina</taxon>
        <taxon>Dothideomycetes</taxon>
        <taxon>Dothideomycetes incertae sedis</taxon>
        <taxon>Botryosphaeriales</taxon>
        <taxon>Phyllostictaceae</taxon>
        <taxon>Phyllosticta</taxon>
    </lineage>
</organism>
<protein>
    <recommendedName>
        <fullName evidence="2">Mei2-like C-terminal RNA recognition motif domain-containing protein</fullName>
    </recommendedName>
</protein>
<accession>A0ABR1L9U4</accession>
<dbReference type="EMBL" id="JBBPEH010000011">
    <property type="protein sequence ID" value="KAK7532004.1"/>
    <property type="molecule type" value="Genomic_DNA"/>
</dbReference>
<feature type="region of interest" description="Disordered" evidence="1">
    <location>
        <begin position="143"/>
        <end position="163"/>
    </location>
</feature>
<dbReference type="InterPro" id="IPR007201">
    <property type="entry name" value="Mei2-like_Rrm_C"/>
</dbReference>
<proteinExistence type="predicted"/>